<comment type="similarity">
    <text evidence="2">Belongs to the UPP synthase family.</text>
</comment>
<name>A0A6P5XF43_DURZI</name>
<dbReference type="GeneID" id="111282867"/>
<evidence type="ECO:0000313" key="3">
    <source>
        <dbReference type="Proteomes" id="UP000515121"/>
    </source>
</evidence>
<dbReference type="EC" id="2.5.1.-" evidence="2"/>
<dbReference type="KEGG" id="dzi:111282867"/>
<dbReference type="PANTHER" id="PTHR10291:SF24">
    <property type="entry name" value="ALKYL TRANSFERASE"/>
    <property type="match status" value="1"/>
</dbReference>
<dbReference type="NCBIfam" id="TIGR00055">
    <property type="entry name" value="uppS"/>
    <property type="match status" value="1"/>
</dbReference>
<dbReference type="Gene3D" id="3.40.1180.10">
    <property type="entry name" value="Decaprenyl diphosphate synthase-like"/>
    <property type="match status" value="1"/>
</dbReference>
<accession>A0A6P5XF43</accession>
<dbReference type="RefSeq" id="XP_022726883.1">
    <property type="nucleotide sequence ID" value="XM_022871148.1"/>
</dbReference>
<keyword evidence="1 2" id="KW-0808">Transferase</keyword>
<evidence type="ECO:0000313" key="4">
    <source>
        <dbReference type="RefSeq" id="XP_022726883.1"/>
    </source>
</evidence>
<dbReference type="OrthoDB" id="4173905at2759"/>
<dbReference type="CDD" id="cd00475">
    <property type="entry name" value="Cis_IPPS"/>
    <property type="match status" value="1"/>
</dbReference>
<sequence length="275" mass="31545">MMKDDNVGKILFGWTSFIRKFVLRVLRVGPIPSHIAVIMDGNRRYAKKKKLDEGAGHDAGAFALLCLLVNCYELGVKYLSAYAFSIDNFRRKPNEVQKIMDLLRESITLLTRIAKHLPVRVHFAGNLALLSADLRDAALRLMEATAGYSKFVFTICVCYTYSDEIIHAVQESCQEKCNHIQEIRGIDACGHQDENLIKLADIEKHMYMAIAPDPDILIRTGDEYRLSNYLLWQTSCTQLSSLSTLWPEFSIWHLVWVVLNFQLNNPYLEKKKMQL</sequence>
<dbReference type="Proteomes" id="UP000515121">
    <property type="component" value="Unplaced"/>
</dbReference>
<dbReference type="GO" id="GO:0016094">
    <property type="term" value="P:polyprenol biosynthetic process"/>
    <property type="evidence" value="ECO:0007669"/>
    <property type="project" value="TreeGrafter"/>
</dbReference>
<reference evidence="4" key="1">
    <citation type="submission" date="2025-08" db="UniProtKB">
        <authorList>
            <consortium name="RefSeq"/>
        </authorList>
    </citation>
    <scope>IDENTIFICATION</scope>
    <source>
        <tissue evidence="4">Fruit stalk</tissue>
    </source>
</reference>
<gene>
    <name evidence="4" type="primary">LOC111282867</name>
</gene>
<protein>
    <recommendedName>
        <fullName evidence="2">Alkyl transferase</fullName>
        <ecNumber evidence="2">2.5.1.-</ecNumber>
    </recommendedName>
</protein>
<dbReference type="PANTHER" id="PTHR10291">
    <property type="entry name" value="DEHYDRODOLICHYL DIPHOSPHATE SYNTHASE FAMILY MEMBER"/>
    <property type="match status" value="1"/>
</dbReference>
<dbReference type="AlphaFoldDB" id="A0A6P5XF43"/>
<dbReference type="GO" id="GO:0045547">
    <property type="term" value="F:ditrans,polycis-polyprenyl diphosphate synthase [(2E,6E)-farnesyl diphosphate specific] activity"/>
    <property type="evidence" value="ECO:0007669"/>
    <property type="project" value="TreeGrafter"/>
</dbReference>
<evidence type="ECO:0000256" key="2">
    <source>
        <dbReference type="RuleBase" id="RU363018"/>
    </source>
</evidence>
<dbReference type="InterPro" id="IPR036424">
    <property type="entry name" value="UPP_synth-like_sf"/>
</dbReference>
<proteinExistence type="inferred from homology"/>
<dbReference type="SUPFAM" id="SSF64005">
    <property type="entry name" value="Undecaprenyl diphosphate synthase"/>
    <property type="match status" value="1"/>
</dbReference>
<evidence type="ECO:0000256" key="1">
    <source>
        <dbReference type="ARBA" id="ARBA00022679"/>
    </source>
</evidence>
<keyword evidence="3" id="KW-1185">Reference proteome</keyword>
<organism evidence="3 4">
    <name type="scientific">Durio zibethinus</name>
    <name type="common">Durian</name>
    <dbReference type="NCBI Taxonomy" id="66656"/>
    <lineage>
        <taxon>Eukaryota</taxon>
        <taxon>Viridiplantae</taxon>
        <taxon>Streptophyta</taxon>
        <taxon>Embryophyta</taxon>
        <taxon>Tracheophyta</taxon>
        <taxon>Spermatophyta</taxon>
        <taxon>Magnoliopsida</taxon>
        <taxon>eudicotyledons</taxon>
        <taxon>Gunneridae</taxon>
        <taxon>Pentapetalae</taxon>
        <taxon>rosids</taxon>
        <taxon>malvids</taxon>
        <taxon>Malvales</taxon>
        <taxon>Malvaceae</taxon>
        <taxon>Helicteroideae</taxon>
        <taxon>Durio</taxon>
    </lineage>
</organism>
<dbReference type="InterPro" id="IPR001441">
    <property type="entry name" value="UPP_synth-like"/>
</dbReference>
<dbReference type="Pfam" id="PF01255">
    <property type="entry name" value="Prenyltransf"/>
    <property type="match status" value="1"/>
</dbReference>
<dbReference type="GO" id="GO:0005783">
    <property type="term" value="C:endoplasmic reticulum"/>
    <property type="evidence" value="ECO:0007669"/>
    <property type="project" value="TreeGrafter"/>
</dbReference>